<dbReference type="InterPro" id="IPR032774">
    <property type="entry name" value="WG_beta_rep"/>
</dbReference>
<reference evidence="1 2" key="1">
    <citation type="submission" date="2016-10" db="EMBL/GenBank/DDBJ databases">
        <authorList>
            <person name="de Groot N.N."/>
        </authorList>
    </citation>
    <scope>NUCLEOTIDE SEQUENCE [LARGE SCALE GENOMIC DNA]</scope>
    <source>
        <strain evidence="1 2">DSM 19012</strain>
    </source>
</reference>
<organism evidence="1 2">
    <name type="scientific">Thermophagus xiamenensis</name>
    <dbReference type="NCBI Taxonomy" id="385682"/>
    <lineage>
        <taxon>Bacteria</taxon>
        <taxon>Pseudomonadati</taxon>
        <taxon>Bacteroidota</taxon>
        <taxon>Bacteroidia</taxon>
        <taxon>Marinilabiliales</taxon>
        <taxon>Marinilabiliaceae</taxon>
        <taxon>Thermophagus</taxon>
    </lineage>
</organism>
<keyword evidence="2" id="KW-1185">Reference proteome</keyword>
<dbReference type="EMBL" id="FONA01000021">
    <property type="protein sequence ID" value="SFE88712.1"/>
    <property type="molecule type" value="Genomic_DNA"/>
</dbReference>
<dbReference type="eggNOG" id="COG0515">
    <property type="taxonomic scope" value="Bacteria"/>
</dbReference>
<dbReference type="PANTHER" id="PTHR37841">
    <property type="entry name" value="GLR2918 PROTEIN"/>
    <property type="match status" value="1"/>
</dbReference>
<dbReference type="InParanoid" id="A0A1I2E6Z7"/>
<accession>A0A1I2E6Z7</accession>
<dbReference type="SUPFAM" id="SSF69360">
    <property type="entry name" value="Cell wall binding repeat"/>
    <property type="match status" value="1"/>
</dbReference>
<sequence length="510" mass="58684">MLKQVFRIGLIIFFMARVEGTFAQNRALDSVLVKYDHYWEMAPGLYRVMKNNYIGVVNSRGREIVPCRFDQVWTPSKDKYIRVLLDMKTGLYHVDKGIILPAEYDQIWEYDDGLAKLMKDRKFGFADMNGRIVVPCEYQHVWSPRNGLIKVMKDGLIGYIKTTGEMVVPVVYQYIWDFQDGLARVVRDGKMGYINEQGNEVVPAIYDRVWPFDNGVAMAVINGDYFKIDKKGNIVETVGSYLDKETSQNETEENYPDEKITIFEKDRPYISVEKNKVEIWHDGKGIQIGDKKTKKKRQYFHGHLAGIGLALNGYLNSEGDEELPAGYEFMELNQGKSLEVIIYPWEENIRLLGDWFGLVTGLGIQYNNYRFKLDTYADIPENGRNWFPVLEDENTSISKSKLMMMHLNVPVLAEVQLPNGQNHKKLYIAAGVVGGVRLQTHTKLVYSVNNTSEKKKKRDDMGLSLFRYGFMAKAGFGDFSVYGTYYPEPMFKDGEGPQLYPYSIGMMLNF</sequence>
<evidence type="ECO:0000313" key="1">
    <source>
        <dbReference type="EMBL" id="SFE88712.1"/>
    </source>
</evidence>
<evidence type="ECO:0000313" key="2">
    <source>
        <dbReference type="Proteomes" id="UP000181976"/>
    </source>
</evidence>
<dbReference type="Proteomes" id="UP000181976">
    <property type="component" value="Unassembled WGS sequence"/>
</dbReference>
<dbReference type="Pfam" id="PF14903">
    <property type="entry name" value="WG_beta_rep"/>
    <property type="match status" value="5"/>
</dbReference>
<dbReference type="PANTHER" id="PTHR37841:SF1">
    <property type="entry name" value="DUF3298 DOMAIN-CONTAINING PROTEIN"/>
    <property type="match status" value="1"/>
</dbReference>
<dbReference type="RefSeq" id="WP_010528867.1">
    <property type="nucleotide sequence ID" value="NZ_FONA01000021.1"/>
</dbReference>
<name>A0A1I2E6Z7_9BACT</name>
<dbReference type="AlphaFoldDB" id="A0A1I2E6Z7"/>
<gene>
    <name evidence="1" type="ORF">SAMN05444380_12166</name>
</gene>
<dbReference type="STRING" id="385682.SAMN05444380_12166"/>
<protein>
    <submittedName>
        <fullName evidence="1">WG containing repeat-containing protein</fullName>
    </submittedName>
</protein>
<proteinExistence type="predicted"/>